<sequence>FQQTAQRIHRLLFDEGEAGPVEQDLNFQDIRIAY</sequence>
<comment type="caution">
    <text evidence="1">The sequence shown here is derived from an EMBL/GenBank/DDBJ whole genome shotgun (WGS) entry which is preliminary data.</text>
</comment>
<dbReference type="AlphaFoldDB" id="F3FYU2"/>
<gene>
    <name evidence="1" type="ORF">PSYJA_42800</name>
</gene>
<organism evidence="1 2">
    <name type="scientific">Pseudomonas syringae pv. japonica str. M301072</name>
    <dbReference type="NCBI Taxonomy" id="629262"/>
    <lineage>
        <taxon>Bacteria</taxon>
        <taxon>Pseudomonadati</taxon>
        <taxon>Pseudomonadota</taxon>
        <taxon>Gammaproteobacteria</taxon>
        <taxon>Pseudomonadales</taxon>
        <taxon>Pseudomonadaceae</taxon>
        <taxon>Pseudomonas</taxon>
        <taxon>Pseudomonas syringae</taxon>
    </lineage>
</organism>
<accession>F3FYU2</accession>
<dbReference type="HOGENOM" id="CLU_216607_0_0_6"/>
<evidence type="ECO:0000313" key="1">
    <source>
        <dbReference type="EMBL" id="EGH35384.1"/>
    </source>
</evidence>
<protein>
    <submittedName>
        <fullName evidence="1">ABC transporter</fullName>
    </submittedName>
</protein>
<dbReference type="Proteomes" id="UP000004471">
    <property type="component" value="Unassembled WGS sequence"/>
</dbReference>
<proteinExistence type="predicted"/>
<evidence type="ECO:0000313" key="2">
    <source>
        <dbReference type="Proteomes" id="UP000004471"/>
    </source>
</evidence>
<feature type="non-terminal residue" evidence="1">
    <location>
        <position position="1"/>
    </location>
</feature>
<name>F3FYU2_PSESX</name>
<reference evidence="1 2" key="1">
    <citation type="journal article" date="2011" name="PLoS Pathog.">
        <title>Dynamic evolution of pathogenicity revealed by sequencing and comparative genomics of 19 Pseudomonas syringae isolates.</title>
        <authorList>
            <person name="Baltrus D.A."/>
            <person name="Nishimura M.T."/>
            <person name="Romanchuk A."/>
            <person name="Chang J.H."/>
            <person name="Mukhtar M.S."/>
            <person name="Cherkis K."/>
            <person name="Roach J."/>
            <person name="Grant S.R."/>
            <person name="Jones C.D."/>
            <person name="Dangl J.L."/>
        </authorList>
    </citation>
    <scope>NUCLEOTIDE SEQUENCE [LARGE SCALE GENOMIC DNA]</scope>
    <source>
        <strain evidence="2">M301072PT</strain>
    </source>
</reference>
<dbReference type="EMBL" id="AEAH01003563">
    <property type="protein sequence ID" value="EGH35384.1"/>
    <property type="molecule type" value="Genomic_DNA"/>
</dbReference>